<proteinExistence type="predicted"/>
<feature type="region of interest" description="Disordered" evidence="1">
    <location>
        <begin position="54"/>
        <end position="78"/>
    </location>
</feature>
<accession>A0A1H1S101</accession>
<dbReference type="OrthoDB" id="3233612at2"/>
<dbReference type="Proteomes" id="UP000198751">
    <property type="component" value="Chromosome I"/>
</dbReference>
<name>A0A1H1S101_9MICC</name>
<organism evidence="2 3">
    <name type="scientific">Pseudarthrobacter equi</name>
    <dbReference type="NCBI Taxonomy" id="728066"/>
    <lineage>
        <taxon>Bacteria</taxon>
        <taxon>Bacillati</taxon>
        <taxon>Actinomycetota</taxon>
        <taxon>Actinomycetes</taxon>
        <taxon>Micrococcales</taxon>
        <taxon>Micrococcaceae</taxon>
        <taxon>Pseudarthrobacter</taxon>
    </lineage>
</organism>
<evidence type="ECO:0000313" key="3">
    <source>
        <dbReference type="Proteomes" id="UP000198751"/>
    </source>
</evidence>
<dbReference type="AlphaFoldDB" id="A0A1H1S101"/>
<evidence type="ECO:0008006" key="4">
    <source>
        <dbReference type="Google" id="ProtNLM"/>
    </source>
</evidence>
<protein>
    <recommendedName>
        <fullName evidence="4">DUF2188 domain-containing protein</fullName>
    </recommendedName>
</protein>
<reference evidence="3" key="1">
    <citation type="submission" date="2016-10" db="EMBL/GenBank/DDBJ databases">
        <authorList>
            <person name="Varghese N."/>
            <person name="Submissions S."/>
        </authorList>
    </citation>
    <scope>NUCLEOTIDE SEQUENCE [LARGE SCALE GENOMIC DNA]</scope>
    <source>
        <strain evidence="3">IMMIB L-1606</strain>
    </source>
</reference>
<dbReference type="InterPro" id="IPR018691">
    <property type="entry name" value="DUF2188"/>
</dbReference>
<dbReference type="RefSeq" id="WP_091716530.1">
    <property type="nucleotide sequence ID" value="NZ_LT629779.1"/>
</dbReference>
<sequence>MSNPNNRHVLKRDDGWAVVAPDAKRASAVTDTQKEAISRAKTIVGNAGGGEVSIHGTDGQIRAADTVKPGNDPRNIKG</sequence>
<keyword evidence="3" id="KW-1185">Reference proteome</keyword>
<dbReference type="EMBL" id="LT629779">
    <property type="protein sequence ID" value="SDS41518.1"/>
    <property type="molecule type" value="Genomic_DNA"/>
</dbReference>
<evidence type="ECO:0000313" key="2">
    <source>
        <dbReference type="EMBL" id="SDS41518.1"/>
    </source>
</evidence>
<evidence type="ECO:0000256" key="1">
    <source>
        <dbReference type="SAM" id="MobiDB-lite"/>
    </source>
</evidence>
<gene>
    <name evidence="2" type="ORF">SAMN04489743_0021</name>
</gene>
<dbReference type="Pfam" id="PF09954">
    <property type="entry name" value="DUF2188"/>
    <property type="match status" value="1"/>
</dbReference>